<protein>
    <submittedName>
        <fullName evidence="2">Uncharacterized protein</fullName>
    </submittedName>
</protein>
<proteinExistence type="predicted"/>
<dbReference type="AlphaFoldDB" id="A0A7W8QMR8"/>
<feature type="region of interest" description="Disordered" evidence="1">
    <location>
        <begin position="1"/>
        <end position="53"/>
    </location>
</feature>
<reference evidence="2 3" key="1">
    <citation type="submission" date="2020-08" db="EMBL/GenBank/DDBJ databases">
        <title>Sequencing the genomes of 1000 actinobacteria strains.</title>
        <authorList>
            <person name="Klenk H.-P."/>
        </authorList>
    </citation>
    <scope>NUCLEOTIDE SEQUENCE [LARGE SCALE GENOMIC DNA]</scope>
    <source>
        <strain evidence="2 3">DSM 44551</strain>
    </source>
</reference>
<sequence>MDTPPLDEVEQQESTGASFDEVRPTACGEALQERPEQAPEGAAEGAFQIAEPDSSDGGTFYIYALAEGDFSEHDVDTAPIQRVIYDCSTFTAYLEGEEMTGTTSELSSDGLPEGTDGFTMKLSGAGMQMTTRAAWGEVSGVYYALVALTLAEDSPRVSPGGSSFECIDEARGEEGRTDYDALTACTERQEQEAAVEANQQALEEFERILQAGVENLEDGA</sequence>
<evidence type="ECO:0000256" key="1">
    <source>
        <dbReference type="SAM" id="MobiDB-lite"/>
    </source>
</evidence>
<dbReference type="RefSeq" id="WP_184392919.1">
    <property type="nucleotide sequence ID" value="NZ_BAAAJD010000138.1"/>
</dbReference>
<name>A0A7W8QMR8_9ACTN</name>
<evidence type="ECO:0000313" key="3">
    <source>
        <dbReference type="Proteomes" id="UP000572635"/>
    </source>
</evidence>
<dbReference type="Proteomes" id="UP000572635">
    <property type="component" value="Unassembled WGS sequence"/>
</dbReference>
<comment type="caution">
    <text evidence="2">The sequence shown here is derived from an EMBL/GenBank/DDBJ whole genome shotgun (WGS) entry which is preliminary data.</text>
</comment>
<organism evidence="2 3">
    <name type="scientific">Nocardiopsis composta</name>
    <dbReference type="NCBI Taxonomy" id="157465"/>
    <lineage>
        <taxon>Bacteria</taxon>
        <taxon>Bacillati</taxon>
        <taxon>Actinomycetota</taxon>
        <taxon>Actinomycetes</taxon>
        <taxon>Streptosporangiales</taxon>
        <taxon>Nocardiopsidaceae</taxon>
        <taxon>Nocardiopsis</taxon>
    </lineage>
</organism>
<accession>A0A7W8QMR8</accession>
<gene>
    <name evidence="2" type="ORF">HDA36_003381</name>
</gene>
<evidence type="ECO:0000313" key="2">
    <source>
        <dbReference type="EMBL" id="MBB5433297.1"/>
    </source>
</evidence>
<dbReference type="EMBL" id="JACHDB010000001">
    <property type="protein sequence ID" value="MBB5433297.1"/>
    <property type="molecule type" value="Genomic_DNA"/>
</dbReference>
<keyword evidence="3" id="KW-1185">Reference proteome</keyword>
<feature type="compositionally biased region" description="Acidic residues" evidence="1">
    <location>
        <begin position="1"/>
        <end position="11"/>
    </location>
</feature>